<evidence type="ECO:0000256" key="1">
    <source>
        <dbReference type="SAM" id="MobiDB-lite"/>
    </source>
</evidence>
<evidence type="ECO:0000313" key="3">
    <source>
        <dbReference type="EMBL" id="GLI01038.1"/>
    </source>
</evidence>
<feature type="compositionally biased region" description="Basic and acidic residues" evidence="1">
    <location>
        <begin position="411"/>
        <end position="421"/>
    </location>
</feature>
<organism evidence="3 4">
    <name type="scientific">Phytohabitans aurantiacus</name>
    <dbReference type="NCBI Taxonomy" id="3016789"/>
    <lineage>
        <taxon>Bacteria</taxon>
        <taxon>Bacillati</taxon>
        <taxon>Actinomycetota</taxon>
        <taxon>Actinomycetes</taxon>
        <taxon>Micromonosporales</taxon>
        <taxon>Micromonosporaceae</taxon>
    </lineage>
</organism>
<dbReference type="Proteomes" id="UP001144280">
    <property type="component" value="Unassembled WGS sequence"/>
</dbReference>
<dbReference type="InterPro" id="IPR011043">
    <property type="entry name" value="Gal_Oxase/kelch_b-propeller"/>
</dbReference>
<dbReference type="InterPro" id="IPR014756">
    <property type="entry name" value="Ig_E-set"/>
</dbReference>
<name>A0ABQ5R4A1_9ACTN</name>
<protein>
    <recommendedName>
        <fullName evidence="2">Galactose oxidase-like Early set domain-containing protein</fullName>
    </recommendedName>
</protein>
<sequence length="540" mass="60398">MHDRWEIVENEHGHPLLADILMIHVALLPSGKVLGFAASQHDEHHPKDDYYSVLWDPAQPHKITKQKAPAADMFCAGHCLLPDGNVLVAGGTANYDREKGNPHRPYHFTGIDNCFIFDWRTETWSPVASMYYERWYPTLLPLADGRVLAASGHGGPDLPSHEVLETEIYDPDADRWEPARQTVPPLEDTGHFWFIVNLQPMVYYSRLHNLDDGTVFSSTALQVRKKRRTRILDPVSNRLTTAGPAPCGMLVPFMSHVYSRSNFTSVLLPLRPPDYAQSVLIAGGRTARRFDLDAPKRKWRRAGQRRPYKMRAYTTGLLLPDGSTILIGGGKSEKVPRWYWPWREVGGYDRDANPVPERYLPDSDTWVPGNPPADYPPIPRMYHMSAVVLPSGQVLVCGSNHDSQRNSGGSRSDHGHHGQDARELRLELYSPPYMFDSAGNELDRIKIELSSDTIGYGKELGLVSAQAGRIHRVTMLRCASVTHGYSSDQRLIELAITGRTAGQVTVRTSPSRQIGVPGYYLVFALDAAGVPSVGQYLHVN</sequence>
<dbReference type="PANTHER" id="PTHR32208">
    <property type="entry name" value="SECRETED PROTEIN-RELATED"/>
    <property type="match status" value="1"/>
</dbReference>
<keyword evidence="4" id="KW-1185">Reference proteome</keyword>
<dbReference type="EMBL" id="BSDI01000040">
    <property type="protein sequence ID" value="GLI01038.1"/>
    <property type="molecule type" value="Genomic_DNA"/>
</dbReference>
<evidence type="ECO:0000313" key="4">
    <source>
        <dbReference type="Proteomes" id="UP001144280"/>
    </source>
</evidence>
<feature type="domain" description="Galactose oxidase-like Early set" evidence="2">
    <location>
        <begin position="449"/>
        <end position="539"/>
    </location>
</feature>
<dbReference type="SUPFAM" id="SSF81296">
    <property type="entry name" value="E set domains"/>
    <property type="match status" value="1"/>
</dbReference>
<feature type="region of interest" description="Disordered" evidence="1">
    <location>
        <begin position="398"/>
        <end position="421"/>
    </location>
</feature>
<dbReference type="InterPro" id="IPR015202">
    <property type="entry name" value="GO-like_E_set"/>
</dbReference>
<comment type="caution">
    <text evidence="3">The sequence shown here is derived from an EMBL/GenBank/DDBJ whole genome shotgun (WGS) entry which is preliminary data.</text>
</comment>
<dbReference type="PANTHER" id="PTHR32208:SF21">
    <property type="entry name" value="LOW QUALITY PROTEIN: ALDEHYDE OXIDASE GLOX-LIKE"/>
    <property type="match status" value="1"/>
</dbReference>
<evidence type="ECO:0000259" key="2">
    <source>
        <dbReference type="Pfam" id="PF09118"/>
    </source>
</evidence>
<accession>A0ABQ5R4A1</accession>
<dbReference type="Gene3D" id="2.60.40.10">
    <property type="entry name" value="Immunoglobulins"/>
    <property type="match status" value="1"/>
</dbReference>
<dbReference type="InterPro" id="IPR013783">
    <property type="entry name" value="Ig-like_fold"/>
</dbReference>
<dbReference type="InterPro" id="IPR037293">
    <property type="entry name" value="Gal_Oxidase_central_sf"/>
</dbReference>
<proteinExistence type="predicted"/>
<reference evidence="3" key="1">
    <citation type="submission" date="2022-12" db="EMBL/GenBank/DDBJ databases">
        <title>New Phytohabitans aurantiacus sp. RD004123 nov., an actinomycete isolated from soil.</title>
        <authorList>
            <person name="Triningsih D.W."/>
            <person name="Harunari E."/>
            <person name="Igarashi Y."/>
        </authorList>
    </citation>
    <scope>NUCLEOTIDE SEQUENCE</scope>
    <source>
        <strain evidence="3">RD004123</strain>
    </source>
</reference>
<dbReference type="Gene3D" id="2.130.10.80">
    <property type="entry name" value="Galactose oxidase/kelch, beta-propeller"/>
    <property type="match status" value="1"/>
</dbReference>
<dbReference type="Pfam" id="PF09118">
    <property type="entry name" value="GO-like_E_set"/>
    <property type="match status" value="1"/>
</dbReference>
<dbReference type="SUPFAM" id="SSF50965">
    <property type="entry name" value="Galactose oxidase, central domain"/>
    <property type="match status" value="1"/>
</dbReference>
<gene>
    <name evidence="3" type="ORF">Pa4123_63140</name>
</gene>
<dbReference type="CDD" id="cd02851">
    <property type="entry name" value="E_set_GO_C"/>
    <property type="match status" value="1"/>
</dbReference>